<comment type="caution">
    <text evidence="1">The sequence shown here is derived from an EMBL/GenBank/DDBJ whole genome shotgun (WGS) entry which is preliminary data.</text>
</comment>
<sequence>MHSHSDNTVWKRLQKGRQRHRVVVSKHHTNLHYTTDRSWGHKDTSSIFFISWAVKSFQSRDGHWTADALGHFATTHTPPSGHKPEDRELVIAKGGPKPQSGGQGQFSEIYCENLDSNWPSDVRRRGVTISLVRKRFLCKDVEIFDLPSPSPVAGYCRLLELGWLSYLVVIVNAVF</sequence>
<dbReference type="EMBL" id="JAFNEN010000363">
    <property type="protein sequence ID" value="KAG8184748.1"/>
    <property type="molecule type" value="Genomic_DNA"/>
</dbReference>
<gene>
    <name evidence="1" type="ORF">JTE90_019346</name>
</gene>
<accession>A0AAV6UM58</accession>
<name>A0AAV6UM58_9ARAC</name>
<keyword evidence="2" id="KW-1185">Reference proteome</keyword>
<reference evidence="1 2" key="1">
    <citation type="journal article" date="2022" name="Nat. Ecol. Evol.">
        <title>A masculinizing supergene underlies an exaggerated male reproductive morph in a spider.</title>
        <authorList>
            <person name="Hendrickx F."/>
            <person name="De Corte Z."/>
            <person name="Sonet G."/>
            <person name="Van Belleghem S.M."/>
            <person name="Kostlbacher S."/>
            <person name="Vangestel C."/>
        </authorList>
    </citation>
    <scope>NUCLEOTIDE SEQUENCE [LARGE SCALE GENOMIC DNA]</scope>
    <source>
        <strain evidence="1">W744_W776</strain>
    </source>
</reference>
<dbReference type="AlphaFoldDB" id="A0AAV6UM58"/>
<dbReference type="Proteomes" id="UP000827092">
    <property type="component" value="Unassembled WGS sequence"/>
</dbReference>
<protein>
    <submittedName>
        <fullName evidence="1">Uncharacterized protein</fullName>
    </submittedName>
</protein>
<evidence type="ECO:0000313" key="2">
    <source>
        <dbReference type="Proteomes" id="UP000827092"/>
    </source>
</evidence>
<organism evidence="1 2">
    <name type="scientific">Oedothorax gibbosus</name>
    <dbReference type="NCBI Taxonomy" id="931172"/>
    <lineage>
        <taxon>Eukaryota</taxon>
        <taxon>Metazoa</taxon>
        <taxon>Ecdysozoa</taxon>
        <taxon>Arthropoda</taxon>
        <taxon>Chelicerata</taxon>
        <taxon>Arachnida</taxon>
        <taxon>Araneae</taxon>
        <taxon>Araneomorphae</taxon>
        <taxon>Entelegynae</taxon>
        <taxon>Araneoidea</taxon>
        <taxon>Linyphiidae</taxon>
        <taxon>Erigoninae</taxon>
        <taxon>Oedothorax</taxon>
    </lineage>
</organism>
<evidence type="ECO:0000313" key="1">
    <source>
        <dbReference type="EMBL" id="KAG8184748.1"/>
    </source>
</evidence>
<proteinExistence type="predicted"/>